<protein>
    <submittedName>
        <fullName evidence="1">Uncharacterized protein</fullName>
    </submittedName>
</protein>
<evidence type="ECO:0000313" key="1">
    <source>
        <dbReference type="EMBL" id="JAD96128.1"/>
    </source>
</evidence>
<proteinExistence type="predicted"/>
<reference evidence="1" key="2">
    <citation type="journal article" date="2015" name="Data Brief">
        <title>Shoot transcriptome of the giant reed, Arundo donax.</title>
        <authorList>
            <person name="Barrero R.A."/>
            <person name="Guerrero F.D."/>
            <person name="Moolhuijzen P."/>
            <person name="Goolsby J.A."/>
            <person name="Tidwell J."/>
            <person name="Bellgard S.E."/>
            <person name="Bellgard M.I."/>
        </authorList>
    </citation>
    <scope>NUCLEOTIDE SEQUENCE</scope>
    <source>
        <tissue evidence="1">Shoot tissue taken approximately 20 cm above the soil surface</tissue>
    </source>
</reference>
<dbReference type="EMBL" id="GBRH01201767">
    <property type="protein sequence ID" value="JAD96128.1"/>
    <property type="molecule type" value="Transcribed_RNA"/>
</dbReference>
<dbReference type="AlphaFoldDB" id="A0A0A9EAT9"/>
<name>A0A0A9EAT9_ARUDO</name>
<accession>A0A0A9EAT9</accession>
<organism evidence="1">
    <name type="scientific">Arundo donax</name>
    <name type="common">Giant reed</name>
    <name type="synonym">Donax arundinaceus</name>
    <dbReference type="NCBI Taxonomy" id="35708"/>
    <lineage>
        <taxon>Eukaryota</taxon>
        <taxon>Viridiplantae</taxon>
        <taxon>Streptophyta</taxon>
        <taxon>Embryophyta</taxon>
        <taxon>Tracheophyta</taxon>
        <taxon>Spermatophyta</taxon>
        <taxon>Magnoliopsida</taxon>
        <taxon>Liliopsida</taxon>
        <taxon>Poales</taxon>
        <taxon>Poaceae</taxon>
        <taxon>PACMAD clade</taxon>
        <taxon>Arundinoideae</taxon>
        <taxon>Arundineae</taxon>
        <taxon>Arundo</taxon>
    </lineage>
</organism>
<sequence length="19" mass="2181">MQRRVQVTQSHRAGNQPTS</sequence>
<reference evidence="1" key="1">
    <citation type="submission" date="2014-09" db="EMBL/GenBank/DDBJ databases">
        <authorList>
            <person name="Magalhaes I.L.F."/>
            <person name="Oliveira U."/>
            <person name="Santos F.R."/>
            <person name="Vidigal T.H.D.A."/>
            <person name="Brescovit A.D."/>
            <person name="Santos A.J."/>
        </authorList>
    </citation>
    <scope>NUCLEOTIDE SEQUENCE</scope>
    <source>
        <tissue evidence="1">Shoot tissue taken approximately 20 cm above the soil surface</tissue>
    </source>
</reference>